<gene>
    <name evidence="1" type="ORF">LEP1GSC058_0667</name>
</gene>
<dbReference type="AlphaFoldDB" id="S3V5P8"/>
<protein>
    <submittedName>
        <fullName evidence="1">Uncharacterized protein</fullName>
    </submittedName>
</protein>
<keyword evidence="2" id="KW-1185">Reference proteome</keyword>
<evidence type="ECO:0000313" key="1">
    <source>
        <dbReference type="EMBL" id="EPG75959.1"/>
    </source>
</evidence>
<evidence type="ECO:0000313" key="2">
    <source>
        <dbReference type="Proteomes" id="UP000014540"/>
    </source>
</evidence>
<sequence>MEASFPLGRLRDFGVSKTKVNSLIFSELPVICAYMEWEKILRDSVKDSVIKELYLRRVPTLKTCDDWNKVKEIGLVDHKTKYAHYKGGLVKYGEGLFFVSDERLQALAPFRKWEFKTKIKVITE</sequence>
<proteinExistence type="predicted"/>
<reference evidence="1" key="1">
    <citation type="submission" date="2013-04" db="EMBL/GenBank/DDBJ databases">
        <authorList>
            <person name="Harkins D.M."/>
            <person name="Durkin A.S."/>
            <person name="Selengut J.D."/>
            <person name="Sanka R."/>
            <person name="DePew J."/>
            <person name="Purushe J."/>
            <person name="Ahmed A."/>
            <person name="van der Linden H."/>
            <person name="Goris M.G.A."/>
            <person name="Hartskeerl R.A."/>
            <person name="Vinetz J.M."/>
            <person name="Sutton G.G."/>
            <person name="Nelson W.C."/>
            <person name="Fouts D.E."/>
        </authorList>
    </citation>
    <scope>NUCLEOTIDE SEQUENCE [LARGE SCALE GENOMIC DNA]</scope>
    <source>
        <strain evidence="1">BUT 6</strain>
    </source>
</reference>
<dbReference type="Proteomes" id="UP000014540">
    <property type="component" value="Unassembled WGS sequence"/>
</dbReference>
<accession>S3V5P8</accession>
<dbReference type="EMBL" id="AKWZ02000002">
    <property type="protein sequence ID" value="EPG75959.1"/>
    <property type="molecule type" value="Genomic_DNA"/>
</dbReference>
<organism evidence="1 2">
    <name type="scientific">Leptospira fainei serovar Hurstbridge str. BUT 6</name>
    <dbReference type="NCBI Taxonomy" id="1193011"/>
    <lineage>
        <taxon>Bacteria</taxon>
        <taxon>Pseudomonadati</taxon>
        <taxon>Spirochaetota</taxon>
        <taxon>Spirochaetia</taxon>
        <taxon>Leptospirales</taxon>
        <taxon>Leptospiraceae</taxon>
        <taxon>Leptospira</taxon>
    </lineage>
</organism>
<dbReference type="STRING" id="1193011.LEP1GSC058_0667"/>
<name>S3V5P8_9LEPT</name>
<comment type="caution">
    <text evidence="1">The sequence shown here is derived from an EMBL/GenBank/DDBJ whole genome shotgun (WGS) entry which is preliminary data.</text>
</comment>